<sequence length="172" mass="19044">MMLNPQVDVVVGESQVLVKCDQSLVDPLRGAVAELASHLDYVQPKRKLMDRMRFEAAQRALLSRLFPPVSVFGPTAQEFDARWGDTLRQELLGAAQRVLASLGDDGTIRYQLAAIDDWIRVLGQTRLLWVQRSEAGDLASEDARLRSAGLFTWLQTELLVALRPELGAATTG</sequence>
<dbReference type="Pfam" id="PF09438">
    <property type="entry name" value="DUF2017"/>
    <property type="match status" value="1"/>
</dbReference>
<reference evidence="1 2" key="1">
    <citation type="submission" date="2018-08" db="EMBL/GenBank/DDBJ databases">
        <title>Genomic Encyclopedia of Archaeal and Bacterial Type Strains, Phase II (KMG-II): from individual species to whole genera.</title>
        <authorList>
            <person name="Goeker M."/>
        </authorList>
    </citation>
    <scope>NUCLEOTIDE SEQUENCE [LARGE SCALE GENOMIC DNA]</scope>
    <source>
        <strain evidence="1 2">DSM 45791</strain>
    </source>
</reference>
<organism evidence="1 2">
    <name type="scientific">Kutzneria buriramensis</name>
    <dbReference type="NCBI Taxonomy" id="1045776"/>
    <lineage>
        <taxon>Bacteria</taxon>
        <taxon>Bacillati</taxon>
        <taxon>Actinomycetota</taxon>
        <taxon>Actinomycetes</taxon>
        <taxon>Pseudonocardiales</taxon>
        <taxon>Pseudonocardiaceae</taxon>
        <taxon>Kutzneria</taxon>
    </lineage>
</organism>
<dbReference type="InterPro" id="IPR018561">
    <property type="entry name" value="AosR"/>
</dbReference>
<evidence type="ECO:0000313" key="2">
    <source>
        <dbReference type="Proteomes" id="UP000256269"/>
    </source>
</evidence>
<name>A0A3E0H5U3_9PSEU</name>
<dbReference type="EMBL" id="QUNO01000014">
    <property type="protein sequence ID" value="REH38244.1"/>
    <property type="molecule type" value="Genomic_DNA"/>
</dbReference>
<gene>
    <name evidence="1" type="ORF">BCF44_114269</name>
</gene>
<dbReference type="AlphaFoldDB" id="A0A3E0H5U3"/>
<accession>A0A3E0H5U3</accession>
<comment type="caution">
    <text evidence="1">The sequence shown here is derived from an EMBL/GenBank/DDBJ whole genome shotgun (WGS) entry which is preliminary data.</text>
</comment>
<dbReference type="RefSeq" id="WP_116179084.1">
    <property type="nucleotide sequence ID" value="NZ_CP144375.1"/>
</dbReference>
<evidence type="ECO:0000313" key="1">
    <source>
        <dbReference type="EMBL" id="REH38244.1"/>
    </source>
</evidence>
<dbReference type="Proteomes" id="UP000256269">
    <property type="component" value="Unassembled WGS sequence"/>
</dbReference>
<protein>
    <recommendedName>
        <fullName evidence="3">DUF2017 domain-containing protein</fullName>
    </recommendedName>
</protein>
<proteinExistence type="predicted"/>
<dbReference type="OrthoDB" id="3690207at2"/>
<evidence type="ECO:0008006" key="3">
    <source>
        <dbReference type="Google" id="ProtNLM"/>
    </source>
</evidence>
<keyword evidence="2" id="KW-1185">Reference proteome</keyword>